<dbReference type="KEGG" id="hba:Hbal_1065"/>
<accession>C6XRC7</accession>
<keyword evidence="2" id="KW-0223">Dioxygenase</keyword>
<dbReference type="SUPFAM" id="SSF54593">
    <property type="entry name" value="Glyoxalase/Bleomycin resistance protein/Dihydroxybiphenyl dioxygenase"/>
    <property type="match status" value="1"/>
</dbReference>
<dbReference type="STRING" id="582402.Hbal_1065"/>
<dbReference type="eggNOG" id="COG0346">
    <property type="taxonomic scope" value="Bacteria"/>
</dbReference>
<dbReference type="PANTHER" id="PTHR36437">
    <property type="entry name" value="GLYOXALASE/BLEOMYCIN RESISTANCE PROTEIN/DIOXYGENASE"/>
    <property type="match status" value="1"/>
</dbReference>
<dbReference type="HOGENOM" id="CLU_046006_10_1_5"/>
<evidence type="ECO:0000313" key="3">
    <source>
        <dbReference type="Proteomes" id="UP000002745"/>
    </source>
</evidence>
<reference evidence="3" key="1">
    <citation type="journal article" date="2011" name="J. Bacteriol.">
        <title>Genome sequences of eight morphologically diverse alphaproteobacteria.</title>
        <authorList>
            <consortium name="US DOE Joint Genome Institute"/>
            <person name="Brown P.J."/>
            <person name="Kysela D.T."/>
            <person name="Buechlein A."/>
            <person name="Hemmerich C."/>
            <person name="Brun Y.V."/>
        </authorList>
    </citation>
    <scope>NUCLEOTIDE SEQUENCE [LARGE SCALE GENOMIC DNA]</scope>
    <source>
        <strain evidence="3">ATCC 49814 / DSM 5838 / IFAM 1418</strain>
    </source>
</reference>
<dbReference type="InterPro" id="IPR029068">
    <property type="entry name" value="Glyas_Bleomycin-R_OHBP_Dase"/>
</dbReference>
<dbReference type="Gene3D" id="3.10.180.10">
    <property type="entry name" value="2,3-Dihydroxybiphenyl 1,2-Dioxygenase, domain 1"/>
    <property type="match status" value="1"/>
</dbReference>
<dbReference type="InterPro" id="IPR004360">
    <property type="entry name" value="Glyas_Fos-R_dOase_dom"/>
</dbReference>
<dbReference type="Pfam" id="PF00903">
    <property type="entry name" value="Glyoxalase"/>
    <property type="match status" value="1"/>
</dbReference>
<dbReference type="PROSITE" id="PS51819">
    <property type="entry name" value="VOC"/>
    <property type="match status" value="1"/>
</dbReference>
<dbReference type="RefSeq" id="WP_015826909.1">
    <property type="nucleotide sequence ID" value="NC_012982.1"/>
</dbReference>
<keyword evidence="2" id="KW-0560">Oxidoreductase</keyword>
<protein>
    <submittedName>
        <fullName evidence="2">Glyoxalase/bleomycin resistance protein/dioxygenase</fullName>
    </submittedName>
</protein>
<dbReference type="GO" id="GO:0051213">
    <property type="term" value="F:dioxygenase activity"/>
    <property type="evidence" value="ECO:0007669"/>
    <property type="project" value="UniProtKB-KW"/>
</dbReference>
<dbReference type="AlphaFoldDB" id="C6XRC7"/>
<dbReference type="InterPro" id="IPR037523">
    <property type="entry name" value="VOC_core"/>
</dbReference>
<gene>
    <name evidence="2" type="ordered locus">Hbal_1065</name>
</gene>
<dbReference type="EMBL" id="CP001678">
    <property type="protein sequence ID" value="ACT58759.1"/>
    <property type="molecule type" value="Genomic_DNA"/>
</dbReference>
<dbReference type="PANTHER" id="PTHR36437:SF2">
    <property type="entry name" value="GLYOXALASE_BLEOMYCIN RESISTANCE PROTEIN_DIOXYGENASE"/>
    <property type="match status" value="1"/>
</dbReference>
<evidence type="ECO:0000259" key="1">
    <source>
        <dbReference type="PROSITE" id="PS51819"/>
    </source>
</evidence>
<name>C6XRC7_HIRBI</name>
<dbReference type="Proteomes" id="UP000002745">
    <property type="component" value="Chromosome"/>
</dbReference>
<keyword evidence="3" id="KW-1185">Reference proteome</keyword>
<evidence type="ECO:0000313" key="2">
    <source>
        <dbReference type="EMBL" id="ACT58759.1"/>
    </source>
</evidence>
<dbReference type="OrthoDB" id="9794917at2"/>
<organism evidence="2 3">
    <name type="scientific">Hirschia baltica (strain ATCC 49814 / DSM 5838 / IFAM 1418)</name>
    <dbReference type="NCBI Taxonomy" id="582402"/>
    <lineage>
        <taxon>Bacteria</taxon>
        <taxon>Pseudomonadati</taxon>
        <taxon>Pseudomonadota</taxon>
        <taxon>Alphaproteobacteria</taxon>
        <taxon>Hyphomonadales</taxon>
        <taxon>Hyphomonadaceae</taxon>
        <taxon>Hirschia</taxon>
    </lineage>
</organism>
<proteinExistence type="predicted"/>
<sequence>MAQFISALTLVVPNYDDGIAFYVDMLGFDLIEDTKISAKKRWVLVAPPGSTETKILLAKADKPEQFAAIGNQAGGRVGFFLQTDDFEADYAAMRAKGIIFLEEPRDEPYAKVVVWQDPFGNKWDMLQPK</sequence>
<feature type="domain" description="VOC" evidence="1">
    <location>
        <begin position="4"/>
        <end position="128"/>
    </location>
</feature>